<dbReference type="EMBL" id="JASPKZ010004936">
    <property type="protein sequence ID" value="KAJ9589504.1"/>
    <property type="molecule type" value="Genomic_DNA"/>
</dbReference>
<reference evidence="1" key="1">
    <citation type="journal article" date="2023" name="IScience">
        <title>Live-bearing cockroach genome reveals convergent evolutionary mechanisms linked to viviparity in insects and beyond.</title>
        <authorList>
            <person name="Fouks B."/>
            <person name="Harrison M.C."/>
            <person name="Mikhailova A.A."/>
            <person name="Marchal E."/>
            <person name="English S."/>
            <person name="Carruthers M."/>
            <person name="Jennings E.C."/>
            <person name="Chiamaka E.L."/>
            <person name="Frigard R.A."/>
            <person name="Pippel M."/>
            <person name="Attardo G.M."/>
            <person name="Benoit J.B."/>
            <person name="Bornberg-Bauer E."/>
            <person name="Tobe S.S."/>
        </authorList>
    </citation>
    <scope>NUCLEOTIDE SEQUENCE</scope>
    <source>
        <strain evidence="1">Stay&amp;Tobe</strain>
    </source>
</reference>
<feature type="non-terminal residue" evidence="1">
    <location>
        <position position="73"/>
    </location>
</feature>
<evidence type="ECO:0000313" key="1">
    <source>
        <dbReference type="EMBL" id="KAJ9589504.1"/>
    </source>
</evidence>
<reference evidence="1" key="2">
    <citation type="submission" date="2023-05" db="EMBL/GenBank/DDBJ databases">
        <authorList>
            <person name="Fouks B."/>
        </authorList>
    </citation>
    <scope>NUCLEOTIDE SEQUENCE</scope>
    <source>
        <strain evidence="1">Stay&amp;Tobe</strain>
        <tissue evidence="1">Testes</tissue>
    </source>
</reference>
<protein>
    <submittedName>
        <fullName evidence="1">Uncharacterized protein</fullName>
    </submittedName>
</protein>
<evidence type="ECO:0000313" key="2">
    <source>
        <dbReference type="Proteomes" id="UP001233999"/>
    </source>
</evidence>
<gene>
    <name evidence="1" type="ORF">L9F63_017289</name>
</gene>
<organism evidence="1 2">
    <name type="scientific">Diploptera punctata</name>
    <name type="common">Pacific beetle cockroach</name>
    <dbReference type="NCBI Taxonomy" id="6984"/>
    <lineage>
        <taxon>Eukaryota</taxon>
        <taxon>Metazoa</taxon>
        <taxon>Ecdysozoa</taxon>
        <taxon>Arthropoda</taxon>
        <taxon>Hexapoda</taxon>
        <taxon>Insecta</taxon>
        <taxon>Pterygota</taxon>
        <taxon>Neoptera</taxon>
        <taxon>Polyneoptera</taxon>
        <taxon>Dictyoptera</taxon>
        <taxon>Blattodea</taxon>
        <taxon>Blaberoidea</taxon>
        <taxon>Blaberidae</taxon>
        <taxon>Diplopterinae</taxon>
        <taxon>Diploptera</taxon>
    </lineage>
</organism>
<dbReference type="AlphaFoldDB" id="A0AAD7ZZ27"/>
<name>A0AAD7ZZ27_DIPPU</name>
<proteinExistence type="predicted"/>
<dbReference type="Proteomes" id="UP001233999">
    <property type="component" value="Unassembled WGS sequence"/>
</dbReference>
<keyword evidence="2" id="KW-1185">Reference proteome</keyword>
<comment type="caution">
    <text evidence="1">The sequence shown here is derived from an EMBL/GenBank/DDBJ whole genome shotgun (WGS) entry which is preliminary data.</text>
</comment>
<sequence>MEGVGEADKGGNTSTTTIICNNYLHNHASNKFVVTTDRKASCRSLYKIDDLDLIERAVTSVDDTVPVSDTYRQ</sequence>
<accession>A0AAD7ZZ27</accession>